<dbReference type="SUPFAM" id="SSF161098">
    <property type="entry name" value="MetI-like"/>
    <property type="match status" value="1"/>
</dbReference>
<evidence type="ECO:0000256" key="8">
    <source>
        <dbReference type="ARBA" id="ARBA00022989"/>
    </source>
</evidence>
<dbReference type="RefSeq" id="WP_133539919.1">
    <property type="nucleotide sequence ID" value="NZ_SNXI01000010.1"/>
</dbReference>
<accession>A0A4V3CN00</accession>
<keyword evidence="9 10" id="KW-0472">Membrane</keyword>
<keyword evidence="8 10" id="KW-1133">Transmembrane helix</keyword>
<evidence type="ECO:0000313" key="14">
    <source>
        <dbReference type="Proteomes" id="UP000295531"/>
    </source>
</evidence>
<feature type="transmembrane region" description="Helical" evidence="10">
    <location>
        <begin position="135"/>
        <end position="156"/>
    </location>
</feature>
<dbReference type="Pfam" id="PF00528">
    <property type="entry name" value="BPD_transp_1"/>
    <property type="match status" value="1"/>
</dbReference>
<dbReference type="PANTHER" id="PTHR30183">
    <property type="entry name" value="MOLYBDENUM TRANSPORT SYSTEM PERMEASE PROTEIN MODB"/>
    <property type="match status" value="1"/>
</dbReference>
<evidence type="ECO:0000313" key="13">
    <source>
        <dbReference type="EMBL" id="TDP32152.1"/>
    </source>
</evidence>
<evidence type="ECO:0000256" key="4">
    <source>
        <dbReference type="ARBA" id="ARBA00022448"/>
    </source>
</evidence>
<evidence type="ECO:0000256" key="5">
    <source>
        <dbReference type="ARBA" id="ARBA00022475"/>
    </source>
</evidence>
<dbReference type="PANTHER" id="PTHR30183:SF8">
    <property type="entry name" value="MOLYBDENUM TRANSPORT SYSTEM PERMEASE"/>
    <property type="match status" value="1"/>
</dbReference>
<evidence type="ECO:0000256" key="7">
    <source>
        <dbReference type="ARBA" id="ARBA00022692"/>
    </source>
</evidence>
<dbReference type="OrthoDB" id="9795403at2"/>
<dbReference type="NCBIfam" id="TIGR02141">
    <property type="entry name" value="modB_ABC"/>
    <property type="match status" value="1"/>
</dbReference>
<keyword evidence="14" id="KW-1185">Reference proteome</keyword>
<evidence type="ECO:0000256" key="9">
    <source>
        <dbReference type="ARBA" id="ARBA00023136"/>
    </source>
</evidence>
<comment type="caution">
    <text evidence="13">The sequence shown here is derived from an EMBL/GenBank/DDBJ whole genome shotgun (WGS) entry which is preliminary data.</text>
</comment>
<keyword evidence="5" id="KW-1003">Cell membrane</keyword>
<sequence length="229" mass="24708">MSEADWQAVTLTLKLGIYSTLILLLVAIPLAWWLARKNGWVTSIVQTLVALPLVLPPTVLGFYLLIWLGPSGFIGSSLESLGLDHLAFSFEGIVIASVIYSLPFAVQPLIESFRQLPQGQLDAAATLGAGWWRRFWTLVIPMSQGGLLVAATLSFAHTLGEFGVILMLGGSIPGETQVLSILIYDHTEAMDYDSAGTLALGLLVFSFIVLVSVYSLQKRYAAGGLGVKR</sequence>
<feature type="domain" description="ABC transmembrane type-1" evidence="12">
    <location>
        <begin position="9"/>
        <end position="215"/>
    </location>
</feature>
<dbReference type="AlphaFoldDB" id="A0A4V3CN00"/>
<keyword evidence="11" id="KW-0997">Cell inner membrane</keyword>
<evidence type="ECO:0000256" key="10">
    <source>
        <dbReference type="RuleBase" id="RU363032"/>
    </source>
</evidence>
<dbReference type="Gene3D" id="1.10.3720.10">
    <property type="entry name" value="MetI-like"/>
    <property type="match status" value="1"/>
</dbReference>
<dbReference type="PROSITE" id="PS50928">
    <property type="entry name" value="ABC_TM1"/>
    <property type="match status" value="1"/>
</dbReference>
<keyword evidence="6 11" id="KW-0500">Molybdenum</keyword>
<comment type="similarity">
    <text evidence="3 11">Belongs to the binding-protein-dependent transport system permease family. CysTW subfamily.</text>
</comment>
<dbReference type="EMBL" id="SNXI01000010">
    <property type="protein sequence ID" value="TDP32152.1"/>
    <property type="molecule type" value="Genomic_DNA"/>
</dbReference>
<evidence type="ECO:0000256" key="2">
    <source>
        <dbReference type="ARBA" id="ARBA00004651"/>
    </source>
</evidence>
<evidence type="ECO:0000259" key="12">
    <source>
        <dbReference type="PROSITE" id="PS50928"/>
    </source>
</evidence>
<evidence type="ECO:0000256" key="3">
    <source>
        <dbReference type="ARBA" id="ARBA00007069"/>
    </source>
</evidence>
<proteinExistence type="inferred from homology"/>
<feature type="transmembrane region" description="Helical" evidence="10">
    <location>
        <begin position="86"/>
        <end position="106"/>
    </location>
</feature>
<reference evidence="13 14" key="1">
    <citation type="submission" date="2019-03" db="EMBL/GenBank/DDBJ databases">
        <title>Freshwater and sediment microbial communities from various areas in North America, analyzing microbe dynamics in response to fracking.</title>
        <authorList>
            <person name="Lamendella R."/>
        </authorList>
    </citation>
    <scope>NUCLEOTIDE SEQUENCE [LARGE SCALE GENOMIC DNA]</scope>
    <source>
        <strain evidence="13 14">18_TX</strain>
    </source>
</reference>
<dbReference type="InterPro" id="IPR000515">
    <property type="entry name" value="MetI-like"/>
</dbReference>
<evidence type="ECO:0000256" key="6">
    <source>
        <dbReference type="ARBA" id="ARBA00022505"/>
    </source>
</evidence>
<keyword evidence="7 10" id="KW-0812">Transmembrane</keyword>
<feature type="transmembrane region" description="Helical" evidence="10">
    <location>
        <begin position="47"/>
        <end position="66"/>
    </location>
</feature>
<dbReference type="Proteomes" id="UP000295531">
    <property type="component" value="Unassembled WGS sequence"/>
</dbReference>
<keyword evidence="4 10" id="KW-0813">Transport</keyword>
<feature type="transmembrane region" description="Helical" evidence="10">
    <location>
        <begin position="196"/>
        <end position="216"/>
    </location>
</feature>
<evidence type="ECO:0000256" key="11">
    <source>
        <dbReference type="RuleBase" id="RU365097"/>
    </source>
</evidence>
<dbReference type="CDD" id="cd06261">
    <property type="entry name" value="TM_PBP2"/>
    <property type="match status" value="1"/>
</dbReference>
<organism evidence="13 14">
    <name type="scientific">Idiomarina aquatica</name>
    <dbReference type="NCBI Taxonomy" id="1327752"/>
    <lineage>
        <taxon>Bacteria</taxon>
        <taxon>Pseudomonadati</taxon>
        <taxon>Pseudomonadota</taxon>
        <taxon>Gammaproteobacteria</taxon>
        <taxon>Alteromonadales</taxon>
        <taxon>Idiomarinaceae</taxon>
        <taxon>Idiomarina</taxon>
    </lineage>
</organism>
<gene>
    <name evidence="13" type="ORF">DEU29_11011</name>
</gene>
<dbReference type="InterPro" id="IPR035906">
    <property type="entry name" value="MetI-like_sf"/>
</dbReference>
<comment type="function">
    <text evidence="1 11">Part of the binding-protein-dependent transport system for molybdenum; probably responsible for the translocation of the substrate across the membrane.</text>
</comment>
<dbReference type="InterPro" id="IPR011867">
    <property type="entry name" value="ModB_ABC"/>
</dbReference>
<dbReference type="GO" id="GO:0015098">
    <property type="term" value="F:molybdate ion transmembrane transporter activity"/>
    <property type="evidence" value="ECO:0007669"/>
    <property type="project" value="UniProtKB-UniRule"/>
</dbReference>
<name>A0A4V3CN00_9GAMM</name>
<comment type="subcellular location">
    <subcellularLocation>
        <location evidence="11">Cell inner membrane</location>
        <topology evidence="11">Multi-pass membrane protein</topology>
    </subcellularLocation>
    <subcellularLocation>
        <location evidence="2 10">Cell membrane</location>
        <topology evidence="2 10">Multi-pass membrane protein</topology>
    </subcellularLocation>
</comment>
<dbReference type="GO" id="GO:0005886">
    <property type="term" value="C:plasma membrane"/>
    <property type="evidence" value="ECO:0007669"/>
    <property type="project" value="UniProtKB-SubCell"/>
</dbReference>
<protein>
    <recommendedName>
        <fullName evidence="11">Molybdenum transport system permease</fullName>
    </recommendedName>
</protein>
<feature type="transmembrane region" description="Helical" evidence="10">
    <location>
        <begin position="15"/>
        <end position="35"/>
    </location>
</feature>
<evidence type="ECO:0000256" key="1">
    <source>
        <dbReference type="ARBA" id="ARBA00002949"/>
    </source>
</evidence>